<dbReference type="AlphaFoldDB" id="A0A2A6B5S7"/>
<name>A0A2A6B5S7_PRIPA</name>
<accession>A0A8R1YLH6</accession>
<reference evidence="1" key="2">
    <citation type="submission" date="2022-06" db="UniProtKB">
        <authorList>
            <consortium name="EnsemblMetazoa"/>
        </authorList>
    </citation>
    <scope>IDENTIFICATION</scope>
    <source>
        <strain evidence="1">PS312</strain>
    </source>
</reference>
<evidence type="ECO:0000313" key="1">
    <source>
        <dbReference type="EnsemblMetazoa" id="PPA28146.1"/>
    </source>
</evidence>
<dbReference type="EnsemblMetazoa" id="PPA28146.1">
    <property type="protein sequence ID" value="PPA28146.1"/>
    <property type="gene ID" value="WBGene00117700"/>
</dbReference>
<protein>
    <submittedName>
        <fullName evidence="1">Uncharacterized protein</fullName>
    </submittedName>
</protein>
<accession>A0A2A6B5S7</accession>
<evidence type="ECO:0000313" key="2">
    <source>
        <dbReference type="Proteomes" id="UP000005239"/>
    </source>
</evidence>
<organism evidence="1 2">
    <name type="scientific">Pristionchus pacificus</name>
    <name type="common">Parasitic nematode worm</name>
    <dbReference type="NCBI Taxonomy" id="54126"/>
    <lineage>
        <taxon>Eukaryota</taxon>
        <taxon>Metazoa</taxon>
        <taxon>Ecdysozoa</taxon>
        <taxon>Nematoda</taxon>
        <taxon>Chromadorea</taxon>
        <taxon>Rhabditida</taxon>
        <taxon>Rhabditina</taxon>
        <taxon>Diplogasteromorpha</taxon>
        <taxon>Diplogasteroidea</taxon>
        <taxon>Neodiplogasteridae</taxon>
        <taxon>Pristionchus</taxon>
    </lineage>
</organism>
<gene>
    <name evidence="1" type="primary">WBGene00117700</name>
</gene>
<keyword evidence="2" id="KW-1185">Reference proteome</keyword>
<reference evidence="2" key="1">
    <citation type="journal article" date="2008" name="Nat. Genet.">
        <title>The Pristionchus pacificus genome provides a unique perspective on nematode lifestyle and parasitism.</title>
        <authorList>
            <person name="Dieterich C."/>
            <person name="Clifton S.W."/>
            <person name="Schuster L.N."/>
            <person name="Chinwalla A."/>
            <person name="Delehaunty K."/>
            <person name="Dinkelacker I."/>
            <person name="Fulton L."/>
            <person name="Fulton R."/>
            <person name="Godfrey J."/>
            <person name="Minx P."/>
            <person name="Mitreva M."/>
            <person name="Roeseler W."/>
            <person name="Tian H."/>
            <person name="Witte H."/>
            <person name="Yang S.P."/>
            <person name="Wilson R.K."/>
            <person name="Sommer R.J."/>
        </authorList>
    </citation>
    <scope>NUCLEOTIDE SEQUENCE [LARGE SCALE GENOMIC DNA]</scope>
    <source>
        <strain evidence="2">PS312</strain>
    </source>
</reference>
<sequence length="428" mass="49334">MIRFLLNSCCVLLPVVQTVSYLDKMFDDGDIVAKNLGDPTKFRDRYSLTEMIDTAITDIGRTYGIDIYDYDDNFVLHKELYEFHAKPKMEQSKIIAGRPSEFKAIPRLIKELKKVEKRELLELNYEDRDAWTWDLFFNYIIRVKPLAKLTREAETDEEISKISPEERKKRTEIIKRLGIDQEAYERGDIDLWRNPKEKKELLAHLIQFVVHVYFFSILLAMNLRRHLRLFTIFPCIHSKSLVDKILTEVSSLRRASEIPQETVNCTASIELKRKRLIIGIPVADIAVSYIQRTYGISVHDHNDKFALHRYISHSLSVTASPILFIVTGETGLILPTEVLAGFPSKFKAISPLLKKLKKMERMEIVKMSAEDISLTSFITALSSALIFTISILSIFFNFFVDPLAKMISNNLADHGAAKLALEEIKKRT</sequence>
<proteinExistence type="predicted"/>
<dbReference type="Proteomes" id="UP000005239">
    <property type="component" value="Unassembled WGS sequence"/>
</dbReference>